<comment type="caution">
    <text evidence="13">The sequence shown here is derived from an EMBL/GenBank/DDBJ whole genome shotgun (WGS) entry which is preliminary data.</text>
</comment>
<feature type="binding site" evidence="9">
    <location>
        <begin position="479"/>
        <end position="486"/>
    </location>
    <ligand>
        <name>ATP</name>
        <dbReference type="ChEBI" id="CHEBI:30616"/>
    </ligand>
</feature>
<evidence type="ECO:0000256" key="2">
    <source>
        <dbReference type="ARBA" id="ARBA00022475"/>
    </source>
</evidence>
<dbReference type="InterPro" id="IPR050206">
    <property type="entry name" value="FtsK/SpoIIIE/SftA"/>
</dbReference>
<evidence type="ECO:0000256" key="6">
    <source>
        <dbReference type="ARBA" id="ARBA00022840"/>
    </source>
</evidence>
<dbReference type="PANTHER" id="PTHR22683:SF1">
    <property type="entry name" value="TYPE VII SECRETION SYSTEM PROTEIN ESSC"/>
    <property type="match status" value="1"/>
</dbReference>
<keyword evidence="5 9" id="KW-0547">Nucleotide-binding</keyword>
<feature type="region of interest" description="Disordered" evidence="10">
    <location>
        <begin position="1"/>
        <end position="34"/>
    </location>
</feature>
<dbReference type="InterPro" id="IPR023836">
    <property type="entry name" value="EccCa-like_Actinobacteria"/>
</dbReference>
<feature type="domain" description="FtsK" evidence="12">
    <location>
        <begin position="1101"/>
        <end position="1285"/>
    </location>
</feature>
<dbReference type="Proteomes" id="UP001500967">
    <property type="component" value="Unassembled WGS sequence"/>
</dbReference>
<accession>A0ABP3DQM1</accession>
<feature type="binding site" evidence="9">
    <location>
        <begin position="1118"/>
        <end position="1125"/>
    </location>
    <ligand>
        <name>ATP</name>
        <dbReference type="ChEBI" id="CHEBI:30616"/>
    </ligand>
</feature>
<evidence type="ECO:0000256" key="1">
    <source>
        <dbReference type="ARBA" id="ARBA00004651"/>
    </source>
</evidence>
<keyword evidence="8 11" id="KW-0472">Membrane</keyword>
<proteinExistence type="predicted"/>
<dbReference type="NCBIfam" id="TIGR03924">
    <property type="entry name" value="T7SS_EccC_a"/>
    <property type="match status" value="1"/>
</dbReference>
<gene>
    <name evidence="13" type="ORF">GCM10009539_26110</name>
</gene>
<evidence type="ECO:0000256" key="3">
    <source>
        <dbReference type="ARBA" id="ARBA00022692"/>
    </source>
</evidence>
<comment type="subcellular location">
    <subcellularLocation>
        <location evidence="1">Cell membrane</location>
        <topology evidence="1">Multi-pass membrane protein</topology>
    </subcellularLocation>
</comment>
<feature type="binding site" evidence="9">
    <location>
        <begin position="831"/>
        <end position="838"/>
    </location>
    <ligand>
        <name>ATP</name>
        <dbReference type="ChEBI" id="CHEBI:30616"/>
    </ligand>
</feature>
<dbReference type="SUPFAM" id="SSF52540">
    <property type="entry name" value="P-loop containing nucleoside triphosphate hydrolases"/>
    <property type="match status" value="3"/>
</dbReference>
<feature type="domain" description="FtsK" evidence="12">
    <location>
        <begin position="812"/>
        <end position="1004"/>
    </location>
</feature>
<dbReference type="InterPro" id="IPR003593">
    <property type="entry name" value="AAA+_ATPase"/>
</dbReference>
<keyword evidence="6 9" id="KW-0067">ATP-binding</keyword>
<name>A0ABP3DQM1_9ACTN</name>
<evidence type="ECO:0000313" key="14">
    <source>
        <dbReference type="Proteomes" id="UP001500967"/>
    </source>
</evidence>
<keyword evidence="4" id="KW-0677">Repeat</keyword>
<evidence type="ECO:0000256" key="7">
    <source>
        <dbReference type="ARBA" id="ARBA00022989"/>
    </source>
</evidence>
<evidence type="ECO:0000259" key="12">
    <source>
        <dbReference type="PROSITE" id="PS50901"/>
    </source>
</evidence>
<reference evidence="14" key="1">
    <citation type="journal article" date="2019" name="Int. J. Syst. Evol. Microbiol.">
        <title>The Global Catalogue of Microorganisms (GCM) 10K type strain sequencing project: providing services to taxonomists for standard genome sequencing and annotation.</title>
        <authorList>
            <consortium name="The Broad Institute Genomics Platform"/>
            <consortium name="The Broad Institute Genome Sequencing Center for Infectious Disease"/>
            <person name="Wu L."/>
            <person name="Ma J."/>
        </authorList>
    </citation>
    <scope>NUCLEOTIDE SEQUENCE [LARGE SCALE GENOMIC DNA]</scope>
    <source>
        <strain evidence="14">JCM 10425</strain>
    </source>
</reference>
<protein>
    <submittedName>
        <fullName evidence="13">Type VII secretion protein EccC</fullName>
    </submittedName>
</protein>
<dbReference type="NCBIfam" id="TIGR03925">
    <property type="entry name" value="T7SS_EccC_b"/>
    <property type="match status" value="1"/>
</dbReference>
<dbReference type="PANTHER" id="PTHR22683">
    <property type="entry name" value="SPORULATION PROTEIN RELATED"/>
    <property type="match status" value="1"/>
</dbReference>
<organism evidence="13 14">
    <name type="scientific">Cryptosporangium japonicum</name>
    <dbReference type="NCBI Taxonomy" id="80872"/>
    <lineage>
        <taxon>Bacteria</taxon>
        <taxon>Bacillati</taxon>
        <taxon>Actinomycetota</taxon>
        <taxon>Actinomycetes</taxon>
        <taxon>Cryptosporangiales</taxon>
        <taxon>Cryptosporangiaceae</taxon>
        <taxon>Cryptosporangium</taxon>
    </lineage>
</organism>
<sequence>MSTTLYRRQPRQQPPEMPGGELTLQEPPVLPEKQPRSMGRMVMYLPMTLGSVMLMLAYSGRGGSPIMYGAMGLMGVGMVAMMFMQGQNGNGDQKAKLRGDRRDYLRYLGQTRVKVREFALAQRAALAWNHPDPASLWSVTMSGRLWERRPAHQDFAEVRFGVGPQKLAVTITPLQTKPVEDLEPLSARALRRFIKAYTTINDQPVALSLRGFAQVLLRGDEKVTRDLARALLAQMATFHSPEELRIAVCASSLDDWDWVKWLPHSQDPTVQDAAGSARLVADDPDLLLSRLGEELSARPRYEAGAAPTRDEPYVVIVVDGVPVPRESRLAGAGFQNAVVVDLSGALPIGPSRTALRLDVTPGEVQAVRFDRVGTEIRQSLGKPDALSVPKASALARLMAPYRLGVTTEIVEPMVSNFDLGTLLNVADVGTFQPRRTWLSGLGPDRLRVPIGIAEDGRRIELDIKESAQGGMGPHGLLIGATGSGKSELLRTLVLALAMTHSSEILNLVLVDFKGGATFLGLDRLPHTSAVITNLADEASLVTRMQDALQGEMTRRQELLRRAGNYSSLLDYEKARLSGVPLDPLPSLFVVVDEFSELLATHPDFAELFIMIGRLGRSLGVHLLLASQRLDEGRMHRLESHLSYRIGLRTFSAMESRSVIGVPDAYELPTAPGNGYLRADVTSLIRFKAAYVSGVYRPRTVEQQQEEISRQVVAYSAAPIPTAEVPQVAAPEAVAPADEHADSILAVAVSRLIGQGPPAHRVWLPPLEAPATLDQILPALMPDDRFGLSPADWPARGRLIVPVGVVDKPFDQLRDLMMVDLSGPGGHVGIGGGTQSGKSTLLRTLICALALTHTPREVQFYCLDFGGGSLSTLTELPHVGGVSGRMDPERVSRTIAEVKSILQEREERFAQHAIEGMPDYRRRRARGEFADDPFGDVFLVVDGWGMLRQDFEEIDPQIRQIAARGLAYGVHVVIAANRWSEIYSGLRDQLGTKLELKLGDAIDSMIDMRAAKTVPQIPGRGLNKEKLHYLAAVPRIDGESTVEELADATRALAFDIADSWDGPKAPPVRMLPAVVDVRAMPRATPGRNGSLRIPLGLGETDLQPVWHDFGELPHLTILGDTESGKTNALRLIARALIDRYTPAEARVLVLDSRRGLFDSIPAEYRVGYAVSAAAAAEEGTRAAATVRPRVPGSDISPERLRRRDWWSGADLWILADDYDLLSSGSNGPLQSLVDLLPQASDIGLHVVLARAAAGSSRLSIDPVVRRLQEANTPDLALSCPPTELPLLNGARPRQLPPGRALLVNRRGGVLLQTAMVPVHEPMVAV</sequence>
<dbReference type="InterPro" id="IPR002543">
    <property type="entry name" value="FtsK_dom"/>
</dbReference>
<evidence type="ECO:0000256" key="5">
    <source>
        <dbReference type="ARBA" id="ARBA00022741"/>
    </source>
</evidence>
<dbReference type="Pfam" id="PF01580">
    <property type="entry name" value="FtsK_SpoIIIE"/>
    <property type="match status" value="3"/>
</dbReference>
<feature type="domain" description="FtsK" evidence="12">
    <location>
        <begin position="456"/>
        <end position="656"/>
    </location>
</feature>
<dbReference type="Gene3D" id="3.40.50.300">
    <property type="entry name" value="P-loop containing nucleotide triphosphate hydrolases"/>
    <property type="match status" value="4"/>
</dbReference>
<dbReference type="InterPro" id="IPR023837">
    <property type="entry name" value="EccCb-like_Actinobacteria"/>
</dbReference>
<evidence type="ECO:0000256" key="11">
    <source>
        <dbReference type="SAM" id="Phobius"/>
    </source>
</evidence>
<evidence type="ECO:0000313" key="13">
    <source>
        <dbReference type="EMBL" id="GAA0239598.1"/>
    </source>
</evidence>
<evidence type="ECO:0000256" key="4">
    <source>
        <dbReference type="ARBA" id="ARBA00022737"/>
    </source>
</evidence>
<keyword evidence="7 11" id="KW-1133">Transmembrane helix</keyword>
<dbReference type="PROSITE" id="PS50901">
    <property type="entry name" value="FTSK"/>
    <property type="match status" value="3"/>
</dbReference>
<dbReference type="RefSeq" id="WP_344649048.1">
    <property type="nucleotide sequence ID" value="NZ_BAAAGX010000010.1"/>
</dbReference>
<feature type="transmembrane region" description="Helical" evidence="11">
    <location>
        <begin position="66"/>
        <end position="84"/>
    </location>
</feature>
<evidence type="ECO:0000256" key="10">
    <source>
        <dbReference type="SAM" id="MobiDB-lite"/>
    </source>
</evidence>
<dbReference type="InterPro" id="IPR027417">
    <property type="entry name" value="P-loop_NTPase"/>
</dbReference>
<keyword evidence="2" id="KW-1003">Cell membrane</keyword>
<evidence type="ECO:0000256" key="8">
    <source>
        <dbReference type="ARBA" id="ARBA00023136"/>
    </source>
</evidence>
<dbReference type="EMBL" id="BAAAGX010000010">
    <property type="protein sequence ID" value="GAA0239598.1"/>
    <property type="molecule type" value="Genomic_DNA"/>
</dbReference>
<evidence type="ECO:0000256" key="9">
    <source>
        <dbReference type="PROSITE-ProRule" id="PRU00289"/>
    </source>
</evidence>
<dbReference type="SMART" id="SM00382">
    <property type="entry name" value="AAA"/>
    <property type="match status" value="3"/>
</dbReference>
<keyword evidence="14" id="KW-1185">Reference proteome</keyword>
<keyword evidence="3 11" id="KW-0812">Transmembrane</keyword>